<dbReference type="EMBL" id="AUWU02000002">
    <property type="protein sequence ID" value="KAH0576339.1"/>
    <property type="molecule type" value="Genomic_DNA"/>
</dbReference>
<dbReference type="Gene3D" id="3.90.70.10">
    <property type="entry name" value="Cysteine proteinases"/>
    <property type="match status" value="1"/>
</dbReference>
<dbReference type="Pfam" id="PF00112">
    <property type="entry name" value="Peptidase_C1"/>
    <property type="match status" value="1"/>
</dbReference>
<evidence type="ECO:0000259" key="3">
    <source>
        <dbReference type="SMART" id="SM00645"/>
    </source>
</evidence>
<evidence type="ECO:0000256" key="1">
    <source>
        <dbReference type="ARBA" id="ARBA00008455"/>
    </source>
</evidence>
<dbReference type="GO" id="GO:0006508">
    <property type="term" value="P:proteolysis"/>
    <property type="evidence" value="ECO:0007669"/>
    <property type="project" value="InterPro"/>
</dbReference>
<dbReference type="GO" id="GO:0008234">
    <property type="term" value="F:cysteine-type peptidase activity"/>
    <property type="evidence" value="ECO:0007669"/>
    <property type="project" value="InterPro"/>
</dbReference>
<evidence type="ECO:0000313" key="4">
    <source>
        <dbReference type="EMBL" id="EST44443.1"/>
    </source>
</evidence>
<dbReference type="InterPro" id="IPR038765">
    <property type="entry name" value="Papain-like_cys_pep_sf"/>
</dbReference>
<reference evidence="4 5" key="1">
    <citation type="journal article" date="2014" name="PLoS Genet.">
        <title>The Genome of Spironucleus salmonicida Highlights a Fish Pathogen Adapted to Fluctuating Environments.</title>
        <authorList>
            <person name="Xu F."/>
            <person name="Jerlstrom-Hultqvist J."/>
            <person name="Einarsson E."/>
            <person name="Astvaldsson A."/>
            <person name="Svard S.G."/>
            <person name="Andersson J.O."/>
        </authorList>
    </citation>
    <scope>NUCLEOTIDE SEQUENCE</scope>
    <source>
        <strain evidence="5">ATCC 50377</strain>
    </source>
</reference>
<dbReference type="SMART" id="SM00645">
    <property type="entry name" value="Pept_C1"/>
    <property type="match status" value="1"/>
</dbReference>
<reference evidence="5" key="2">
    <citation type="submission" date="2020-12" db="EMBL/GenBank/DDBJ databases">
        <title>New Spironucleus salmonicida genome in near-complete chromosomes.</title>
        <authorList>
            <person name="Xu F."/>
            <person name="Kurt Z."/>
            <person name="Jimenez-Gonzalez A."/>
            <person name="Astvaldsson A."/>
            <person name="Andersson J.O."/>
            <person name="Svard S.G."/>
        </authorList>
    </citation>
    <scope>NUCLEOTIDE SEQUENCE</scope>
    <source>
        <strain evidence="5">ATCC 50377</strain>
    </source>
</reference>
<dbReference type="Proteomes" id="UP000018208">
    <property type="component" value="Unassembled WGS sequence"/>
</dbReference>
<comment type="similarity">
    <text evidence="1">Belongs to the peptidase C1 family.</text>
</comment>
<keyword evidence="6" id="KW-1185">Reference proteome</keyword>
<feature type="domain" description="Peptidase C1A papain C-terminal" evidence="3">
    <location>
        <begin position="64"/>
        <end position="280"/>
    </location>
</feature>
<accession>V6LJA4</accession>
<dbReference type="EMBL" id="KI546116">
    <property type="protein sequence ID" value="EST44443.1"/>
    <property type="molecule type" value="Genomic_DNA"/>
</dbReference>
<evidence type="ECO:0000256" key="2">
    <source>
        <dbReference type="SAM" id="SignalP"/>
    </source>
</evidence>
<evidence type="ECO:0000313" key="6">
    <source>
        <dbReference type="Proteomes" id="UP000018208"/>
    </source>
</evidence>
<keyword evidence="2" id="KW-0732">Signal</keyword>
<organism evidence="4">
    <name type="scientific">Spironucleus salmonicida</name>
    <dbReference type="NCBI Taxonomy" id="348837"/>
    <lineage>
        <taxon>Eukaryota</taxon>
        <taxon>Metamonada</taxon>
        <taxon>Diplomonadida</taxon>
        <taxon>Hexamitidae</taxon>
        <taxon>Hexamitinae</taxon>
        <taxon>Spironucleus</taxon>
    </lineage>
</organism>
<feature type="chain" id="PRO_5018790324" evidence="2">
    <location>
        <begin position="17"/>
        <end position="281"/>
    </location>
</feature>
<dbReference type="PANTHER" id="PTHR12411">
    <property type="entry name" value="CYSTEINE PROTEASE FAMILY C1-RELATED"/>
    <property type="match status" value="1"/>
</dbReference>
<proteinExistence type="inferred from homology"/>
<dbReference type="VEuPathDB" id="GiardiaDB:SS50377_21902"/>
<dbReference type="OrthoDB" id="3789175at2759"/>
<name>V6LJA4_9EUKA</name>
<feature type="signal peptide" evidence="2">
    <location>
        <begin position="1"/>
        <end position="16"/>
    </location>
</feature>
<dbReference type="InterPro" id="IPR000668">
    <property type="entry name" value="Peptidase_C1A_C"/>
</dbReference>
<gene>
    <name evidence="4" type="ORF">SS50377_15751</name>
    <name evidence="5" type="ORF">SS50377_21902</name>
</gene>
<dbReference type="AlphaFoldDB" id="V6LJA4"/>
<dbReference type="InterPro" id="IPR013128">
    <property type="entry name" value="Peptidase_C1A"/>
</dbReference>
<dbReference type="SUPFAM" id="SSF54001">
    <property type="entry name" value="Cysteine proteinases"/>
    <property type="match status" value="1"/>
</dbReference>
<evidence type="ECO:0000313" key="5">
    <source>
        <dbReference type="EMBL" id="KAH0576339.1"/>
    </source>
</evidence>
<protein>
    <submittedName>
        <fullName evidence="4">Cathepsin B</fullName>
    </submittedName>
</protein>
<sequence length="281" mass="31680">MFTLILQASLLNQAVSDHINYLNTTWKAQITPKFSNLQKSQAPSQDMFRSSLPVVNYDDDITILPEIDWSTKPCINGIYDQMKCDAGQAFAAADLFSMIRCIAKIDKTIIPYSAQDIINCDPEDKGCLRGFMDIVTDYVFETGLVPETCCGYVSGISGVKHICSKKCDDDKKITRRLKLSSANQIEGEEDMIIALQKGPIMSGIVIYDDFYYYKEGIYQHVYGDRNGGQTLIVVGYGEEEGVKYWKVKNSWGEEWGEKGYAKIIRGQMELHMDIAIEYGAE</sequence>